<proteinExistence type="predicted"/>
<feature type="region of interest" description="Disordered" evidence="1">
    <location>
        <begin position="903"/>
        <end position="943"/>
    </location>
</feature>
<evidence type="ECO:0000313" key="4">
    <source>
        <dbReference type="Proteomes" id="UP000261420"/>
    </source>
</evidence>
<feature type="region of interest" description="Disordered" evidence="1">
    <location>
        <begin position="145"/>
        <end position="242"/>
    </location>
</feature>
<feature type="region of interest" description="Disordered" evidence="1">
    <location>
        <begin position="31"/>
        <end position="96"/>
    </location>
</feature>
<feature type="compositionally biased region" description="Polar residues" evidence="1">
    <location>
        <begin position="79"/>
        <end position="89"/>
    </location>
</feature>
<reference evidence="3" key="1">
    <citation type="submission" date="2025-08" db="UniProtKB">
        <authorList>
            <consortium name="Ensembl"/>
        </authorList>
    </citation>
    <scope>IDENTIFICATION</scope>
</reference>
<dbReference type="STRING" id="41447.ENSSDUP00000031152"/>
<name>A0A3B4VKR3_SERDU</name>
<organism evidence="3 4">
    <name type="scientific">Seriola dumerili</name>
    <name type="common">Greater amberjack</name>
    <name type="synonym">Caranx dumerili</name>
    <dbReference type="NCBI Taxonomy" id="41447"/>
    <lineage>
        <taxon>Eukaryota</taxon>
        <taxon>Metazoa</taxon>
        <taxon>Chordata</taxon>
        <taxon>Craniata</taxon>
        <taxon>Vertebrata</taxon>
        <taxon>Euteleostomi</taxon>
        <taxon>Actinopterygii</taxon>
        <taxon>Neopterygii</taxon>
        <taxon>Teleostei</taxon>
        <taxon>Neoteleostei</taxon>
        <taxon>Acanthomorphata</taxon>
        <taxon>Carangaria</taxon>
        <taxon>Carangiformes</taxon>
        <taxon>Carangidae</taxon>
        <taxon>Seriola</taxon>
    </lineage>
</organism>
<keyword evidence="4" id="KW-1185">Reference proteome</keyword>
<dbReference type="Proteomes" id="UP000261420">
    <property type="component" value="Unplaced"/>
</dbReference>
<dbReference type="PANTHER" id="PTHR23093">
    <property type="entry name" value="SIMILAR TO CHROMOSOME 3 OPEN READING FRAME 20"/>
    <property type="match status" value="1"/>
</dbReference>
<evidence type="ECO:0000259" key="2">
    <source>
        <dbReference type="Pfam" id="PF14977"/>
    </source>
</evidence>
<dbReference type="AlphaFoldDB" id="A0A3B4VKR3"/>
<sequence length="943" mass="105290">MTSSGQLAEYRTGPLYFFDQPRRRNRVRGTRSNILHFNGAHEGAQSEDKTQSYRENDNKESDELTKRLSGETCGDSKPDTSSAVGASLNTKDHSPVDAYKRAAPQILNELARLLSQHKWTEEGCIPHGVVNILNYSWQDVTAGVVHPKSPEHTPKRRRSKGSWKLAETPRQVSANGRRETGERSSCVVGSSGPSERKPKVSINPRVKKRKQNSSEAHNSSTVSFSISSSSCKDPGWIIQPKQPSYDEPQQISLCQWVVERLHAARNPEKLQTAGQNLKKPLVLRHYGEARAKLKDGRARRKAQPATLVNGIPQIPKVKQQDPARQKLHYRIDDGSSFIYYPSGCMAVCQSHSGLSYGGFYTNVFSDSEFPVMLATITAFGRGAVTHPLSSSITAVWDQDGGLISDHYGNITKEWSWQTDRALKEKIVIQLSDLISVMLLSGTSAMLSFRCNNESVQLPLSALPNINQSKETLCLQTDAKFTSDAAQDILLARTTKSPAVVLQSKRNLTVSVCSREVSQMVREMEGLEEPSARWRRGGLAGRELKKLQKRVRNTLEDWLDYYRAATGIKCPDTERMPAAPLRTRLRREVQSAALPSLNPPEWADAKPNQPEECRTELQELHRHLSASAERPADSSVRLPRTTKKRSKEEPHVTQIGPLQIHGNIKLESVIIPKSPESQPAAVTRCPAPSSLTPSVPLTVCPVLLRAALLGEGRRRRCCCCSVTLMPVVTDLEYDTFVMGQPPHSQQILVVCVTLPRQPISNTHAVPDQEALEQLYRRRNKHRTMPCSQCQMDSFRLVRYEMSTEKLSCGSENILLQQRHNASPGMVLMYIRGKLLFVGYIFSGRGCSVRDLQKQISRTRGDYRLGLSLPPDYKFSDTGNNRTATDAHNSQHATLKEGDGATLPASVEKAKERRTTEASHRRHRGFCIKPKKKTPAFPHVPVISH</sequence>
<reference evidence="3" key="2">
    <citation type="submission" date="2025-09" db="UniProtKB">
        <authorList>
            <consortium name="Ensembl"/>
        </authorList>
    </citation>
    <scope>IDENTIFICATION</scope>
</reference>
<dbReference type="Pfam" id="PF14977">
    <property type="entry name" value="FAM194"/>
    <property type="match status" value="1"/>
</dbReference>
<feature type="compositionally biased region" description="Polar residues" evidence="1">
    <location>
        <begin position="875"/>
        <end position="891"/>
    </location>
</feature>
<feature type="domain" description="FAM194 C-terminal" evidence="2">
    <location>
        <begin position="322"/>
        <end position="487"/>
    </location>
</feature>
<feature type="compositionally biased region" description="Low complexity" evidence="1">
    <location>
        <begin position="219"/>
        <end position="230"/>
    </location>
</feature>
<feature type="region of interest" description="Disordered" evidence="1">
    <location>
        <begin position="591"/>
        <end position="651"/>
    </location>
</feature>
<protein>
    <recommendedName>
        <fullName evidence="2">FAM194 C-terminal domain-containing protein</fullName>
    </recommendedName>
</protein>
<evidence type="ECO:0000313" key="3">
    <source>
        <dbReference type="Ensembl" id="ENSSDUP00000031152.1"/>
    </source>
</evidence>
<feature type="compositionally biased region" description="Basic and acidic residues" evidence="1">
    <location>
        <begin position="608"/>
        <end position="621"/>
    </location>
</feature>
<evidence type="ECO:0000256" key="1">
    <source>
        <dbReference type="SAM" id="MobiDB-lite"/>
    </source>
</evidence>
<feature type="compositionally biased region" description="Basic residues" evidence="1">
    <location>
        <begin position="918"/>
        <end position="932"/>
    </location>
</feature>
<feature type="compositionally biased region" description="Basic and acidic residues" evidence="1">
    <location>
        <begin position="44"/>
        <end position="78"/>
    </location>
</feature>
<dbReference type="GeneTree" id="ENSGT00940000153655"/>
<dbReference type="InterPro" id="IPR029281">
    <property type="entry name" value="FAM194_C"/>
</dbReference>
<dbReference type="Ensembl" id="ENSSDUT00000031688.1">
    <property type="protein sequence ID" value="ENSSDUP00000031152.1"/>
    <property type="gene ID" value="ENSSDUG00000022404.1"/>
</dbReference>
<dbReference type="OMA" id="ITAVWDQ"/>
<feature type="region of interest" description="Disordered" evidence="1">
    <location>
        <begin position="874"/>
        <end position="893"/>
    </location>
</feature>
<dbReference type="PANTHER" id="PTHR23093:SF16">
    <property type="entry name" value="FAM194 C-TERMINAL DOMAIN-CONTAINING PROTEIN"/>
    <property type="match status" value="1"/>
</dbReference>
<feature type="compositionally biased region" description="Basic and acidic residues" evidence="1">
    <location>
        <begin position="906"/>
        <end position="917"/>
    </location>
</feature>
<accession>A0A3B4VKR3</accession>